<dbReference type="InterPro" id="IPR011009">
    <property type="entry name" value="Kinase-like_dom_sf"/>
</dbReference>
<reference evidence="2" key="1">
    <citation type="journal article" date="2013" name="Genome Announc.">
        <title>Draft genome sequence of the grapevine dieback fungus Eutypa lata UCR-EL1.</title>
        <authorList>
            <person name="Blanco-Ulate B."/>
            <person name="Rolshausen P.E."/>
            <person name="Cantu D."/>
        </authorList>
    </citation>
    <scope>NUCLEOTIDE SEQUENCE [LARGE SCALE GENOMIC DNA]</scope>
    <source>
        <strain evidence="2">UCR-EL1</strain>
    </source>
</reference>
<dbReference type="Proteomes" id="UP000012174">
    <property type="component" value="Unassembled WGS sequence"/>
</dbReference>
<dbReference type="eggNOG" id="ENOG502SMGS">
    <property type="taxonomic scope" value="Eukaryota"/>
</dbReference>
<dbReference type="KEGG" id="ela:UCREL1_2462"/>
<dbReference type="EMBL" id="KB705852">
    <property type="protein sequence ID" value="EMR70511.1"/>
    <property type="molecule type" value="Genomic_DNA"/>
</dbReference>
<dbReference type="OrthoDB" id="2687876at2759"/>
<organism evidence="1 2">
    <name type="scientific">Eutypa lata (strain UCR-EL1)</name>
    <name type="common">Grapevine dieback disease fungus</name>
    <name type="synonym">Eutypa armeniacae</name>
    <dbReference type="NCBI Taxonomy" id="1287681"/>
    <lineage>
        <taxon>Eukaryota</taxon>
        <taxon>Fungi</taxon>
        <taxon>Dikarya</taxon>
        <taxon>Ascomycota</taxon>
        <taxon>Pezizomycotina</taxon>
        <taxon>Sordariomycetes</taxon>
        <taxon>Xylariomycetidae</taxon>
        <taxon>Xylariales</taxon>
        <taxon>Diatrypaceae</taxon>
        <taxon>Eutypa</taxon>
    </lineage>
</organism>
<sequence length="270" mass="30864">MASTTPTTTNICLLATRHRRPGDQYTQCRFLVDGIHVKYGEVAPDVFEQDWDFRLTKFTKNWPAFPTGDWTYCQIERTLEGLSVVPYPHPYPIGLPSTSLWHHRVVDYAELTTCLNILPGVLFKEDKLWLVEHEDFEGPVLRKMTQFPGSWGEMVRLEAETRAYNLLQDEDITPEFLGHVTAGGGAAGFLMEYMEDARVPDPTHIHDCLDILDKLHRVGIVHGNPVPEKFLLKNGKVYIIDFEEAKFGADATQEKCREDCDKLMTGMLDY</sequence>
<gene>
    <name evidence="1" type="ORF">UCREL1_2462</name>
</gene>
<dbReference type="STRING" id="1287681.M7TKP5"/>
<dbReference type="OMA" id="RVHVSTH"/>
<evidence type="ECO:0000313" key="2">
    <source>
        <dbReference type="Proteomes" id="UP000012174"/>
    </source>
</evidence>
<evidence type="ECO:0000313" key="1">
    <source>
        <dbReference type="EMBL" id="EMR70511.1"/>
    </source>
</evidence>
<proteinExistence type="predicted"/>
<dbReference type="Gene3D" id="1.10.510.10">
    <property type="entry name" value="Transferase(Phosphotransferase) domain 1"/>
    <property type="match status" value="1"/>
</dbReference>
<name>M7TKP5_EUTLA</name>
<keyword evidence="2" id="KW-1185">Reference proteome</keyword>
<dbReference type="AlphaFoldDB" id="M7TKP5"/>
<accession>M7TKP5</accession>
<dbReference type="HOGENOM" id="CLU_064787_2_0_1"/>
<protein>
    <submittedName>
        <fullName evidence="1">Putative alpha-galactosidase a protein</fullName>
    </submittedName>
</protein>
<dbReference type="SUPFAM" id="SSF56112">
    <property type="entry name" value="Protein kinase-like (PK-like)"/>
    <property type="match status" value="1"/>
</dbReference>